<proteinExistence type="inferred from homology"/>
<comment type="similarity">
    <text evidence="1">Belongs to the ROK (NagC/XylR) family.</text>
</comment>
<name>A0A0P6XSV3_9CHLR</name>
<evidence type="ECO:0000313" key="3">
    <source>
        <dbReference type="Proteomes" id="UP000050544"/>
    </source>
</evidence>
<evidence type="ECO:0000313" key="2">
    <source>
        <dbReference type="EMBL" id="KPL82180.1"/>
    </source>
</evidence>
<sequence>MTVRPAYCIAIDIGGTKMALGVFNSEGQLQGDTQIIPVSFDEHKVADAHQMIFAIAPYVEEARQRYSPLIGIGLSICGNINKETGEAVLIPNLHWRHLPFGSMVRNAFQLPVFAGTDVRAAALAERLWGVARESQFFAWCTVGTGYGGYLFLNGKLYDGYHGFAGPFGHITWDEEGYPCGCGRRGCFETFVAGPAIARAGQAAVDAGHSPLMAELSQSGRVTTQTVIQAYQQNDPAAVSIIEQVARLIAINLSGLINTLDLEMIVMGGGVIQACPQLIERIKHHISRYLMSDEARRDLRLERETFTNSALYGAAADVFLRSGVIKEALGA</sequence>
<dbReference type="Pfam" id="PF00480">
    <property type="entry name" value="ROK"/>
    <property type="match status" value="1"/>
</dbReference>
<dbReference type="OrthoDB" id="9795247at2"/>
<dbReference type="PANTHER" id="PTHR18964">
    <property type="entry name" value="ROK (REPRESSOR, ORF, KINASE) FAMILY"/>
    <property type="match status" value="1"/>
</dbReference>
<dbReference type="EMBL" id="LGKO01000006">
    <property type="protein sequence ID" value="KPL82180.1"/>
    <property type="molecule type" value="Genomic_DNA"/>
</dbReference>
<evidence type="ECO:0000256" key="1">
    <source>
        <dbReference type="ARBA" id="ARBA00006479"/>
    </source>
</evidence>
<dbReference type="InterPro" id="IPR000600">
    <property type="entry name" value="ROK"/>
</dbReference>
<dbReference type="AlphaFoldDB" id="A0A0P6XSV3"/>
<dbReference type="Gene3D" id="3.30.420.40">
    <property type="match status" value="2"/>
</dbReference>
<protein>
    <recommendedName>
        <fullName evidence="4">ROK family transcriptional regulator</fullName>
    </recommendedName>
</protein>
<dbReference type="STRING" id="869279.SE15_13985"/>
<dbReference type="SUPFAM" id="SSF53067">
    <property type="entry name" value="Actin-like ATPase domain"/>
    <property type="match status" value="1"/>
</dbReference>
<keyword evidence="3" id="KW-1185">Reference proteome</keyword>
<gene>
    <name evidence="2" type="ORF">SE15_13985</name>
</gene>
<accession>A0A0P6XSV3</accession>
<dbReference type="InterPro" id="IPR043129">
    <property type="entry name" value="ATPase_NBD"/>
</dbReference>
<dbReference type="RefSeq" id="WP_054522724.1">
    <property type="nucleotide sequence ID" value="NZ_LGKO01000006.1"/>
</dbReference>
<evidence type="ECO:0008006" key="4">
    <source>
        <dbReference type="Google" id="ProtNLM"/>
    </source>
</evidence>
<dbReference type="Proteomes" id="UP000050544">
    <property type="component" value="Unassembled WGS sequence"/>
</dbReference>
<comment type="caution">
    <text evidence="2">The sequence shown here is derived from an EMBL/GenBank/DDBJ whole genome shotgun (WGS) entry which is preliminary data.</text>
</comment>
<organism evidence="2 3">
    <name type="scientific">Thermanaerothrix daxensis</name>
    <dbReference type="NCBI Taxonomy" id="869279"/>
    <lineage>
        <taxon>Bacteria</taxon>
        <taxon>Bacillati</taxon>
        <taxon>Chloroflexota</taxon>
        <taxon>Anaerolineae</taxon>
        <taxon>Anaerolineales</taxon>
        <taxon>Anaerolineaceae</taxon>
        <taxon>Thermanaerothrix</taxon>
    </lineage>
</organism>
<dbReference type="PANTHER" id="PTHR18964:SF149">
    <property type="entry name" value="BIFUNCTIONAL UDP-N-ACETYLGLUCOSAMINE 2-EPIMERASE_N-ACETYLMANNOSAMINE KINASE"/>
    <property type="match status" value="1"/>
</dbReference>
<reference evidence="2 3" key="1">
    <citation type="submission" date="2015-07" db="EMBL/GenBank/DDBJ databases">
        <title>Whole genome sequence of Thermanaerothrix daxensis DSM 23592.</title>
        <authorList>
            <person name="Hemp J."/>
            <person name="Ward L.M."/>
            <person name="Pace L.A."/>
            <person name="Fischer W.W."/>
        </authorList>
    </citation>
    <scope>NUCLEOTIDE SEQUENCE [LARGE SCALE GENOMIC DNA]</scope>
    <source>
        <strain evidence="2 3">GNS-1</strain>
    </source>
</reference>